<evidence type="ECO:0000313" key="3">
    <source>
        <dbReference type="Proteomes" id="UP000192761"/>
    </source>
</evidence>
<dbReference type="AlphaFoldDB" id="A0A1W1XJA4"/>
<keyword evidence="1" id="KW-0175">Coiled coil</keyword>
<evidence type="ECO:0000313" key="2">
    <source>
        <dbReference type="EMBL" id="SMC24045.1"/>
    </source>
</evidence>
<reference evidence="2 3" key="1">
    <citation type="submission" date="2017-04" db="EMBL/GenBank/DDBJ databases">
        <authorList>
            <person name="Afonso C.L."/>
            <person name="Miller P.J."/>
            <person name="Scott M.A."/>
            <person name="Spackman E."/>
            <person name="Goraichik I."/>
            <person name="Dimitrov K.M."/>
            <person name="Suarez D.L."/>
            <person name="Swayne D.E."/>
        </authorList>
    </citation>
    <scope>NUCLEOTIDE SEQUENCE [LARGE SCALE GENOMIC DNA]</scope>
    <source>
        <strain evidence="2 3">DSM 23236</strain>
    </source>
</reference>
<organism evidence="2 3">
    <name type="scientific">Andreprevotia lacus DSM 23236</name>
    <dbReference type="NCBI Taxonomy" id="1121001"/>
    <lineage>
        <taxon>Bacteria</taxon>
        <taxon>Pseudomonadati</taxon>
        <taxon>Pseudomonadota</taxon>
        <taxon>Betaproteobacteria</taxon>
        <taxon>Neisseriales</taxon>
        <taxon>Chitinibacteraceae</taxon>
        <taxon>Andreprevotia</taxon>
    </lineage>
</organism>
<gene>
    <name evidence="2" type="ORF">SAMN02745857_01738</name>
</gene>
<accession>A0A1W1XJA4</accession>
<dbReference type="InterPro" id="IPR046703">
    <property type="entry name" value="DUF6776"/>
</dbReference>
<dbReference type="STRING" id="1121001.SAMN02745857_01738"/>
<dbReference type="Proteomes" id="UP000192761">
    <property type="component" value="Unassembled WGS sequence"/>
</dbReference>
<sequence length="237" mass="25872">MPLKRLYRMQRARLTSRPLSLSPSLGWRAYLLRLLAALLLLAGAAAAGLWFGYDQGLKAAGERLRAETRGLGALQEKLEKAGTQEESLRQQLMVSESARAALASAVANAEREAAQARQSLSFFDSLLTSNDRSRPVSFAACDLLPGDTAGRWHWRLLAVQGVDRATEFSGQLALQIAYAEGGKPKRLDVKPMPVRFRHYGRLEGDIELPAGVRPNLLEAGLTIDGQPQPAAQCNKKP</sequence>
<protein>
    <submittedName>
        <fullName evidence="2">Uncharacterized protein</fullName>
    </submittedName>
</protein>
<dbReference type="EMBL" id="FWXD01000009">
    <property type="protein sequence ID" value="SMC24045.1"/>
    <property type="molecule type" value="Genomic_DNA"/>
</dbReference>
<keyword evidence="3" id="KW-1185">Reference proteome</keyword>
<dbReference type="Pfam" id="PF20567">
    <property type="entry name" value="DUF6776"/>
    <property type="match status" value="1"/>
</dbReference>
<evidence type="ECO:0000256" key="1">
    <source>
        <dbReference type="SAM" id="Coils"/>
    </source>
</evidence>
<feature type="coiled-coil region" evidence="1">
    <location>
        <begin position="71"/>
        <end position="119"/>
    </location>
</feature>
<name>A0A1W1XJA4_9NEIS</name>
<proteinExistence type="predicted"/>